<comment type="caution">
    <text evidence="1">The sequence shown here is derived from an EMBL/GenBank/DDBJ whole genome shotgun (WGS) entry which is preliminary data.</text>
</comment>
<evidence type="ECO:0000313" key="1">
    <source>
        <dbReference type="EMBL" id="KAH0743762.1"/>
    </source>
</evidence>
<sequence>MMQVSSEGPSKASRALVPTCRRGGSYGRYHPQFGWGGYTTDRYGIYPIRDHGQANTVEAISRQKTIMPR</sequence>
<keyword evidence="2" id="KW-1185">Reference proteome</keyword>
<protein>
    <submittedName>
        <fullName evidence="1">Uncharacterized protein</fullName>
    </submittedName>
</protein>
<gene>
    <name evidence="1" type="ORF">KY290_031755</name>
</gene>
<dbReference type="Proteomes" id="UP000826656">
    <property type="component" value="Unassembled WGS sequence"/>
</dbReference>
<proteinExistence type="predicted"/>
<organism evidence="1 2">
    <name type="scientific">Solanum tuberosum</name>
    <name type="common">Potato</name>
    <dbReference type="NCBI Taxonomy" id="4113"/>
    <lineage>
        <taxon>Eukaryota</taxon>
        <taxon>Viridiplantae</taxon>
        <taxon>Streptophyta</taxon>
        <taxon>Embryophyta</taxon>
        <taxon>Tracheophyta</taxon>
        <taxon>Spermatophyta</taxon>
        <taxon>Magnoliopsida</taxon>
        <taxon>eudicotyledons</taxon>
        <taxon>Gunneridae</taxon>
        <taxon>Pentapetalae</taxon>
        <taxon>asterids</taxon>
        <taxon>lamiids</taxon>
        <taxon>Solanales</taxon>
        <taxon>Solanaceae</taxon>
        <taxon>Solanoideae</taxon>
        <taxon>Solaneae</taxon>
        <taxon>Solanum</taxon>
    </lineage>
</organism>
<name>A0ABQ7UBU3_SOLTU</name>
<accession>A0ABQ7UBU3</accession>
<reference evidence="1 2" key="1">
    <citation type="journal article" date="2021" name="bioRxiv">
        <title>Chromosome-scale and haplotype-resolved genome assembly of a tetraploid potato cultivar.</title>
        <authorList>
            <person name="Sun H."/>
            <person name="Jiao W.-B."/>
            <person name="Krause K."/>
            <person name="Campoy J.A."/>
            <person name="Goel M."/>
            <person name="Folz-Donahue K."/>
            <person name="Kukat C."/>
            <person name="Huettel B."/>
            <person name="Schneeberger K."/>
        </authorList>
    </citation>
    <scope>NUCLEOTIDE SEQUENCE [LARGE SCALE GENOMIC DNA]</scope>
    <source>
        <strain evidence="1">SolTubOtavaFocal</strain>
        <tissue evidence="1">Leaves</tissue>
    </source>
</reference>
<dbReference type="EMBL" id="JAIVGD010000023">
    <property type="protein sequence ID" value="KAH0743762.1"/>
    <property type="molecule type" value="Genomic_DNA"/>
</dbReference>
<evidence type="ECO:0000313" key="2">
    <source>
        <dbReference type="Proteomes" id="UP000826656"/>
    </source>
</evidence>